<dbReference type="Proteomes" id="UP000682733">
    <property type="component" value="Unassembled WGS sequence"/>
</dbReference>
<evidence type="ECO:0000313" key="4">
    <source>
        <dbReference type="Proteomes" id="UP000682733"/>
    </source>
</evidence>
<dbReference type="EMBL" id="CAJOBA010052342">
    <property type="protein sequence ID" value="CAF4253842.1"/>
    <property type="molecule type" value="Genomic_DNA"/>
</dbReference>
<evidence type="ECO:0000256" key="1">
    <source>
        <dbReference type="SAM" id="Coils"/>
    </source>
</evidence>
<protein>
    <submittedName>
        <fullName evidence="3">Uncharacterized protein</fullName>
    </submittedName>
</protein>
<dbReference type="EMBL" id="CAJNOK010030473">
    <property type="protein sequence ID" value="CAF1460405.1"/>
    <property type="molecule type" value="Genomic_DNA"/>
</dbReference>
<sequence>MFTPHPSAMDTVTNDEVLPGGVTKRTITKTTQTWRRVIGGIISIGLTEVIMNHTVESIQYLFDGEYLGVTKNQAADNAHQKALKLCEQGNFEQAEKWSTAAYHTCDSGYSAEEIYRNNMTATGIAVEGLNLRNNRKFSEAQAKWEEAYNLSNVNTLRNYRDAAQTEVAKIEAEKEATEEKAAAETTATEERVAKLTAEKKAAEEKVVYKEQIEKVLIEKQVVKQYSVDKVDVEGTTTTVSRWKKAAEKHATEQSGEKIAARWREIAEALRINEEGLKLYREGKLKEAAVEIESALDMYEKAVSKFSSAAKIKALDIIFNSFVMVIAAFIKNKAYNEAQETIDYAKGHFSDKTDAFTEAERLIASDDWSPNYTHQYLVKLDQQLLENNNIMEHSDGY</sequence>
<evidence type="ECO:0000313" key="3">
    <source>
        <dbReference type="EMBL" id="CAF4253842.1"/>
    </source>
</evidence>
<accession>A0A8S2T059</accession>
<dbReference type="Proteomes" id="UP000677228">
    <property type="component" value="Unassembled WGS sequence"/>
</dbReference>
<gene>
    <name evidence="2" type="ORF">OVA965_LOCUS35214</name>
    <name evidence="3" type="ORF">TMI583_LOCUS36178</name>
</gene>
<name>A0A8S2T059_9BILA</name>
<proteinExistence type="predicted"/>
<comment type="caution">
    <text evidence="3">The sequence shown here is derived from an EMBL/GenBank/DDBJ whole genome shotgun (WGS) entry which is preliminary data.</text>
</comment>
<evidence type="ECO:0000313" key="2">
    <source>
        <dbReference type="EMBL" id="CAF1460405.1"/>
    </source>
</evidence>
<dbReference type="AlphaFoldDB" id="A0A8S2T059"/>
<keyword evidence="1" id="KW-0175">Coiled coil</keyword>
<organism evidence="3 4">
    <name type="scientific">Didymodactylos carnosus</name>
    <dbReference type="NCBI Taxonomy" id="1234261"/>
    <lineage>
        <taxon>Eukaryota</taxon>
        <taxon>Metazoa</taxon>
        <taxon>Spiralia</taxon>
        <taxon>Gnathifera</taxon>
        <taxon>Rotifera</taxon>
        <taxon>Eurotatoria</taxon>
        <taxon>Bdelloidea</taxon>
        <taxon>Philodinida</taxon>
        <taxon>Philodinidae</taxon>
        <taxon>Didymodactylos</taxon>
    </lineage>
</organism>
<reference evidence="3" key="1">
    <citation type="submission" date="2021-02" db="EMBL/GenBank/DDBJ databases">
        <authorList>
            <person name="Nowell W R."/>
        </authorList>
    </citation>
    <scope>NUCLEOTIDE SEQUENCE</scope>
</reference>
<feature type="coiled-coil region" evidence="1">
    <location>
        <begin position="153"/>
        <end position="205"/>
    </location>
</feature>